<dbReference type="InterPro" id="IPR052099">
    <property type="entry name" value="Regulatory_TF_Diverse"/>
</dbReference>
<dbReference type="SUPFAM" id="SSF47459">
    <property type="entry name" value="HLH, helix-loop-helix DNA-binding domain"/>
    <property type="match status" value="1"/>
</dbReference>
<feature type="compositionally biased region" description="Acidic residues" evidence="1">
    <location>
        <begin position="635"/>
        <end position="655"/>
    </location>
</feature>
<gene>
    <name evidence="3" type="ORF">BZA70DRAFT_56883</name>
</gene>
<feature type="domain" description="BHLH" evidence="2">
    <location>
        <begin position="75"/>
        <end position="145"/>
    </location>
</feature>
<dbReference type="InterPro" id="IPR019006">
    <property type="entry name" value="Sre1_C"/>
</dbReference>
<protein>
    <recommendedName>
        <fullName evidence="2">BHLH domain-containing protein</fullName>
    </recommendedName>
</protein>
<dbReference type="Proteomes" id="UP001498771">
    <property type="component" value="Unassembled WGS sequence"/>
</dbReference>
<dbReference type="Gene3D" id="4.10.280.10">
    <property type="entry name" value="Helix-loop-helix DNA-binding domain"/>
    <property type="match status" value="1"/>
</dbReference>
<dbReference type="InterPro" id="IPR011598">
    <property type="entry name" value="bHLH_dom"/>
</dbReference>
<feature type="compositionally biased region" description="Polar residues" evidence="1">
    <location>
        <begin position="675"/>
        <end position="684"/>
    </location>
</feature>
<dbReference type="PANTHER" id="PTHR47336">
    <property type="entry name" value="TRANSCRIPTION FACTOR HMS1-RELATED"/>
    <property type="match status" value="1"/>
</dbReference>
<dbReference type="GeneID" id="90040729"/>
<feature type="region of interest" description="Disordered" evidence="1">
    <location>
        <begin position="596"/>
        <end position="684"/>
    </location>
</feature>
<dbReference type="PANTHER" id="PTHR47336:SF2">
    <property type="entry name" value="TRANSCRIPTION FACTOR HMS1-RELATED"/>
    <property type="match status" value="1"/>
</dbReference>
<feature type="compositionally biased region" description="Polar residues" evidence="1">
    <location>
        <begin position="607"/>
        <end position="626"/>
    </location>
</feature>
<feature type="compositionally biased region" description="Polar residues" evidence="1">
    <location>
        <begin position="1"/>
        <end position="14"/>
    </location>
</feature>
<reference evidence="3 4" key="1">
    <citation type="submission" date="2024-03" db="EMBL/GenBank/DDBJ databases">
        <title>Genome-scale model development and genomic sequencing of the oleaginous clade Lipomyces.</title>
        <authorList>
            <consortium name="Lawrence Berkeley National Laboratory"/>
            <person name="Czajka J.J."/>
            <person name="Han Y."/>
            <person name="Kim J."/>
            <person name="Mondo S.J."/>
            <person name="Hofstad B.A."/>
            <person name="Robles A."/>
            <person name="Haridas S."/>
            <person name="Riley R."/>
            <person name="LaButti K."/>
            <person name="Pangilinan J."/>
            <person name="Andreopoulos W."/>
            <person name="Lipzen A."/>
            <person name="Yan J."/>
            <person name="Wang M."/>
            <person name="Ng V."/>
            <person name="Grigoriev I.V."/>
            <person name="Spatafora J.W."/>
            <person name="Magnuson J.K."/>
            <person name="Baker S.E."/>
            <person name="Pomraning K.R."/>
        </authorList>
    </citation>
    <scope>NUCLEOTIDE SEQUENCE [LARGE SCALE GENOMIC DNA]</scope>
    <source>
        <strain evidence="3 4">Phaff 52-87</strain>
    </source>
</reference>
<evidence type="ECO:0000313" key="3">
    <source>
        <dbReference type="EMBL" id="KAK7208607.1"/>
    </source>
</evidence>
<dbReference type="SMART" id="SM00353">
    <property type="entry name" value="HLH"/>
    <property type="match status" value="1"/>
</dbReference>
<dbReference type="PROSITE" id="PS50888">
    <property type="entry name" value="BHLH"/>
    <property type="match status" value="1"/>
</dbReference>
<organism evidence="3 4">
    <name type="scientific">Myxozyma melibiosi</name>
    <dbReference type="NCBI Taxonomy" id="54550"/>
    <lineage>
        <taxon>Eukaryota</taxon>
        <taxon>Fungi</taxon>
        <taxon>Dikarya</taxon>
        <taxon>Ascomycota</taxon>
        <taxon>Saccharomycotina</taxon>
        <taxon>Lipomycetes</taxon>
        <taxon>Lipomycetales</taxon>
        <taxon>Lipomycetaceae</taxon>
        <taxon>Myxozyma</taxon>
    </lineage>
</organism>
<dbReference type="CDD" id="cd11399">
    <property type="entry name" value="bHLHzip_scHMS1_like"/>
    <property type="match status" value="1"/>
</dbReference>
<keyword evidence="4" id="KW-1185">Reference proteome</keyword>
<evidence type="ECO:0000259" key="2">
    <source>
        <dbReference type="PROSITE" id="PS50888"/>
    </source>
</evidence>
<sequence length="811" mass="87685">MQSQVPYNQLQHMSNAPAEAMTAAKSSGIATKRGSQASTAVSAHNAVRRGSASTRANPPQETSEQSAKGGKITKPKKTAHNMIEKRYRTNINDKISALRDCVPALRCAVTGSAADDDDELDGLTPANKLNKATILTKATEYIMHLQQRNSQLMRELKELSDSKFSNQNGMMAAGSSANGGAMMGGVPMASQGANGGIGSGMSMGGTGRNMMGKLMMGSMAGMMVANSFNDVDGQDTRGLAAIPFMIRTGINTALGPHAQATFGLLRGFLILGAVMYVFYPSLFEDNSSNKGLKNQPAVFAAQPLSVSSPLEVRQRAWLTAIRTVNVPPRVAPLEFAAVMKKIFKLALRRVVGFDGYRLLVGTTEEEDQVRIAAWRTAIEAQLGGGDAECSHVRLLITLLASFLIRATPVRLMLQALHLKVLLHDYPFLQGVSDRCQRALWEEARELQRQQQESGEVTDGEKTPEHLVNLLECDDIFDRDTVTLAYNLAWNNPCHKGLSVCYRDDGVSSMVDDSSLQSPLDALAAWYSCRKLRSVLVEALDDVPDAAVLATSVKVAPPNSIVHRRALIARSVLLGDICPEYTREMMEAVREDLKVTKKSPGAPVRSMPVTQSKVVTPQFVEQQQEPGNMSAIASSSEDEEEDADSSDEEVDDDVEIDTISASISVTSSEDADASPATGTGESVSRMLSSPDIRVAVRCALIQTVLPSRPYVAEKLYSSLKVYDASELGLLGFVAVLTTVRKMQRRRPVEKSSEALIGQARIWIGGDEGESVGIPTETRRELVKECVKMGLRLGGYADAIEGEDEDEGYATGE</sequence>
<feature type="compositionally biased region" description="Polar residues" evidence="1">
    <location>
        <begin position="51"/>
        <end position="66"/>
    </location>
</feature>
<feature type="compositionally biased region" description="Polar residues" evidence="1">
    <location>
        <begin position="24"/>
        <end position="42"/>
    </location>
</feature>
<evidence type="ECO:0000256" key="1">
    <source>
        <dbReference type="SAM" id="MobiDB-lite"/>
    </source>
</evidence>
<name>A0ABR1FFP5_9ASCO</name>
<dbReference type="RefSeq" id="XP_064771640.1">
    <property type="nucleotide sequence ID" value="XM_064915217.1"/>
</dbReference>
<accession>A0ABR1FFP5</accession>
<feature type="compositionally biased region" description="Polar residues" evidence="1">
    <location>
        <begin position="658"/>
        <end position="667"/>
    </location>
</feature>
<feature type="region of interest" description="Disordered" evidence="1">
    <location>
        <begin position="1"/>
        <end position="78"/>
    </location>
</feature>
<dbReference type="Pfam" id="PF09427">
    <property type="entry name" value="DUF2014"/>
    <property type="match status" value="2"/>
</dbReference>
<evidence type="ECO:0000313" key="4">
    <source>
        <dbReference type="Proteomes" id="UP001498771"/>
    </source>
</evidence>
<dbReference type="Pfam" id="PF00010">
    <property type="entry name" value="HLH"/>
    <property type="match status" value="1"/>
</dbReference>
<proteinExistence type="predicted"/>
<dbReference type="EMBL" id="JBBJBU010000001">
    <property type="protein sequence ID" value="KAK7208607.1"/>
    <property type="molecule type" value="Genomic_DNA"/>
</dbReference>
<dbReference type="InterPro" id="IPR036638">
    <property type="entry name" value="HLH_DNA-bd_sf"/>
</dbReference>
<comment type="caution">
    <text evidence="3">The sequence shown here is derived from an EMBL/GenBank/DDBJ whole genome shotgun (WGS) entry which is preliminary data.</text>
</comment>